<dbReference type="InterPro" id="IPR020892">
    <property type="entry name" value="Cyclophilin-type_PPIase_CS"/>
</dbReference>
<dbReference type="PROSITE" id="PS50072">
    <property type="entry name" value="CSA_PPIASE_2"/>
    <property type="match status" value="1"/>
</dbReference>
<dbReference type="SUPFAM" id="SSF50891">
    <property type="entry name" value="Cyclophilin-like"/>
    <property type="match status" value="1"/>
</dbReference>
<sequence>MNAAFEYAIINRMKLKIVAMLLIITVAAGIAIAMGGKPKMPDTLYAVLETSKGEIVCQLYPKSAPMTVKNFMLLANGETEWTDPNSGDKVKKPLYNGTIFHRVIPDFMIQGGDPLGRGIGGPGYKFKDEIDETLDFSSPGMLAMANSGPNTNGSQFFITVAPTPWLKGKHTIFGRVVKGQEV</sequence>
<keyword evidence="2 4" id="KW-0697">Rotamase</keyword>
<evidence type="ECO:0000313" key="6">
    <source>
        <dbReference type="EMBL" id="OGC41069.1"/>
    </source>
</evidence>
<dbReference type="PANTHER" id="PTHR45625:SF4">
    <property type="entry name" value="PEPTIDYLPROLYL ISOMERASE DOMAIN AND WD REPEAT-CONTAINING PROTEIN 1"/>
    <property type="match status" value="1"/>
</dbReference>
<evidence type="ECO:0000256" key="1">
    <source>
        <dbReference type="ARBA" id="ARBA00002388"/>
    </source>
</evidence>
<dbReference type="PROSITE" id="PS00170">
    <property type="entry name" value="CSA_PPIASE_1"/>
    <property type="match status" value="1"/>
</dbReference>
<dbReference type="AlphaFoldDB" id="A0A1F4U849"/>
<dbReference type="PANTHER" id="PTHR45625">
    <property type="entry name" value="PEPTIDYL-PROLYL CIS-TRANS ISOMERASE-RELATED"/>
    <property type="match status" value="1"/>
</dbReference>
<dbReference type="Pfam" id="PF00160">
    <property type="entry name" value="Pro_isomerase"/>
    <property type="match status" value="1"/>
</dbReference>
<protein>
    <recommendedName>
        <fullName evidence="4">Peptidyl-prolyl cis-trans isomerase</fullName>
        <shortName evidence="4">PPIase</shortName>
        <ecNumber evidence="4">5.2.1.8</ecNumber>
    </recommendedName>
</protein>
<dbReference type="InterPro" id="IPR002130">
    <property type="entry name" value="Cyclophilin-type_PPIase_dom"/>
</dbReference>
<dbReference type="CDD" id="cd00317">
    <property type="entry name" value="cyclophilin"/>
    <property type="match status" value="1"/>
</dbReference>
<dbReference type="InterPro" id="IPR029000">
    <property type="entry name" value="Cyclophilin-like_dom_sf"/>
</dbReference>
<evidence type="ECO:0000256" key="3">
    <source>
        <dbReference type="ARBA" id="ARBA00023235"/>
    </source>
</evidence>
<dbReference type="EMBL" id="MEUJ01000002">
    <property type="protein sequence ID" value="OGC41069.1"/>
    <property type="molecule type" value="Genomic_DNA"/>
</dbReference>
<dbReference type="PRINTS" id="PR00153">
    <property type="entry name" value="CSAPPISMRASE"/>
</dbReference>
<feature type="domain" description="PPIase cyclophilin-type" evidence="5">
    <location>
        <begin position="53"/>
        <end position="182"/>
    </location>
</feature>
<comment type="similarity">
    <text evidence="4">Belongs to the cyclophilin-type PPIase family.</text>
</comment>
<dbReference type="GO" id="GO:0006457">
    <property type="term" value="P:protein folding"/>
    <property type="evidence" value="ECO:0007669"/>
    <property type="project" value="InterPro"/>
</dbReference>
<evidence type="ECO:0000259" key="5">
    <source>
        <dbReference type="PROSITE" id="PS50072"/>
    </source>
</evidence>
<dbReference type="Gene3D" id="2.40.100.10">
    <property type="entry name" value="Cyclophilin-like"/>
    <property type="match status" value="1"/>
</dbReference>
<name>A0A1F4U849_UNCSA</name>
<dbReference type="Proteomes" id="UP000179242">
    <property type="component" value="Unassembled WGS sequence"/>
</dbReference>
<dbReference type="EC" id="5.2.1.8" evidence="4"/>
<organism evidence="6 7">
    <name type="scientific">candidate division WOR-1 bacterium RIFOXYC2_FULL_46_14</name>
    <dbReference type="NCBI Taxonomy" id="1802587"/>
    <lineage>
        <taxon>Bacteria</taxon>
        <taxon>Bacillati</taxon>
        <taxon>Saganbacteria</taxon>
    </lineage>
</organism>
<comment type="function">
    <text evidence="1 4">PPIases accelerate the folding of proteins. It catalyzes the cis-trans isomerization of proline imidic peptide bonds in oligopeptides.</text>
</comment>
<keyword evidence="3 4" id="KW-0413">Isomerase</keyword>
<comment type="caution">
    <text evidence="6">The sequence shown here is derived from an EMBL/GenBank/DDBJ whole genome shotgun (WGS) entry which is preliminary data.</text>
</comment>
<dbReference type="InterPro" id="IPR044666">
    <property type="entry name" value="Cyclophilin_A-like"/>
</dbReference>
<proteinExistence type="inferred from homology"/>
<reference evidence="6 7" key="1">
    <citation type="journal article" date="2016" name="Nat. Commun.">
        <title>Thousands of microbial genomes shed light on interconnected biogeochemical processes in an aquifer system.</title>
        <authorList>
            <person name="Anantharaman K."/>
            <person name="Brown C.T."/>
            <person name="Hug L.A."/>
            <person name="Sharon I."/>
            <person name="Castelle C.J."/>
            <person name="Probst A.J."/>
            <person name="Thomas B.C."/>
            <person name="Singh A."/>
            <person name="Wilkins M.J."/>
            <person name="Karaoz U."/>
            <person name="Brodie E.L."/>
            <person name="Williams K.H."/>
            <person name="Hubbard S.S."/>
            <person name="Banfield J.F."/>
        </authorList>
    </citation>
    <scope>NUCLEOTIDE SEQUENCE [LARGE SCALE GENOMIC DNA]</scope>
</reference>
<evidence type="ECO:0000256" key="4">
    <source>
        <dbReference type="RuleBase" id="RU363019"/>
    </source>
</evidence>
<evidence type="ECO:0000256" key="2">
    <source>
        <dbReference type="ARBA" id="ARBA00023110"/>
    </source>
</evidence>
<accession>A0A1F4U849</accession>
<comment type="catalytic activity">
    <reaction evidence="4">
        <text>[protein]-peptidylproline (omega=180) = [protein]-peptidylproline (omega=0)</text>
        <dbReference type="Rhea" id="RHEA:16237"/>
        <dbReference type="Rhea" id="RHEA-COMP:10747"/>
        <dbReference type="Rhea" id="RHEA-COMP:10748"/>
        <dbReference type="ChEBI" id="CHEBI:83833"/>
        <dbReference type="ChEBI" id="CHEBI:83834"/>
        <dbReference type="EC" id="5.2.1.8"/>
    </reaction>
</comment>
<gene>
    <name evidence="6" type="ORF">A2438_02195</name>
</gene>
<dbReference type="GO" id="GO:0003755">
    <property type="term" value="F:peptidyl-prolyl cis-trans isomerase activity"/>
    <property type="evidence" value="ECO:0007669"/>
    <property type="project" value="UniProtKB-UniRule"/>
</dbReference>
<evidence type="ECO:0000313" key="7">
    <source>
        <dbReference type="Proteomes" id="UP000179242"/>
    </source>
</evidence>
<feature type="non-terminal residue" evidence="6">
    <location>
        <position position="182"/>
    </location>
</feature>